<proteinExistence type="predicted"/>
<evidence type="ECO:0000313" key="3">
    <source>
        <dbReference type="Proteomes" id="UP000595703"/>
    </source>
</evidence>
<evidence type="ECO:0000313" key="2">
    <source>
        <dbReference type="EMBL" id="BBB01218.1"/>
    </source>
</evidence>
<organism evidence="2 3">
    <name type="scientific">Actinacidiphila reveromycinica</name>
    <dbReference type="NCBI Taxonomy" id="659352"/>
    <lineage>
        <taxon>Bacteria</taxon>
        <taxon>Bacillati</taxon>
        <taxon>Actinomycetota</taxon>
        <taxon>Actinomycetes</taxon>
        <taxon>Kitasatosporales</taxon>
        <taxon>Streptomycetaceae</taxon>
        <taxon>Actinacidiphila</taxon>
    </lineage>
</organism>
<feature type="region of interest" description="Disordered" evidence="1">
    <location>
        <begin position="17"/>
        <end position="37"/>
    </location>
</feature>
<dbReference type="EMBL" id="AP018365">
    <property type="protein sequence ID" value="BBB01218.1"/>
    <property type="molecule type" value="Genomic_DNA"/>
</dbReference>
<reference evidence="2 3" key="1">
    <citation type="journal article" date="2010" name="J. Bacteriol.">
        <title>Biochemical characterization of a novel indole prenyltransferase from Streptomyces sp. SN-593.</title>
        <authorList>
            <person name="Takahashi S."/>
            <person name="Takagi H."/>
            <person name="Toyoda A."/>
            <person name="Uramoto M."/>
            <person name="Nogawa T."/>
            <person name="Ueki M."/>
            <person name="Sakaki Y."/>
            <person name="Osada H."/>
        </authorList>
    </citation>
    <scope>NUCLEOTIDE SEQUENCE [LARGE SCALE GENOMIC DNA]</scope>
    <source>
        <strain evidence="2 3">SN-593</strain>
    </source>
</reference>
<dbReference type="Proteomes" id="UP000595703">
    <property type="component" value="Chromosome"/>
</dbReference>
<dbReference type="KEGG" id="arev:RVR_8507"/>
<dbReference type="Gene3D" id="2.60.40.10">
    <property type="entry name" value="Immunoglobulins"/>
    <property type="match status" value="1"/>
</dbReference>
<dbReference type="SUPFAM" id="SSF69318">
    <property type="entry name" value="Integrin alpha N-terminal domain"/>
    <property type="match status" value="1"/>
</dbReference>
<keyword evidence="3" id="KW-1185">Reference proteome</keyword>
<evidence type="ECO:0008006" key="4">
    <source>
        <dbReference type="Google" id="ProtNLM"/>
    </source>
</evidence>
<reference evidence="2 3" key="4">
    <citation type="journal article" date="2020" name="Sci. Rep.">
        <title>beta-carboline chemical signals induce reveromycin production through a LuxR family regulator in Streptomyces sp. SN-593.</title>
        <authorList>
            <person name="Panthee S."/>
            <person name="Kito N."/>
            <person name="Hayashi T."/>
            <person name="Shimizu T."/>
            <person name="Ishikawa J."/>
            <person name="Hamamoto H."/>
            <person name="Osada H."/>
            <person name="Takahashi S."/>
        </authorList>
    </citation>
    <scope>NUCLEOTIDE SEQUENCE [LARGE SCALE GENOMIC DNA]</scope>
    <source>
        <strain evidence="2 3">SN-593</strain>
    </source>
</reference>
<accession>A0A7U3VRU5</accession>
<gene>
    <name evidence="2" type="ORF">RVR_8507</name>
</gene>
<protein>
    <recommendedName>
        <fullName evidence="4">VCBS repeat-containing protein</fullName>
    </recommendedName>
</protein>
<evidence type="ECO:0000256" key="1">
    <source>
        <dbReference type="SAM" id="MobiDB-lite"/>
    </source>
</evidence>
<name>A0A7U3VRU5_9ACTN</name>
<sequence>MGVVAVQTTAHADAAPAVPVPTGLGTDPVPVGGAPGDGCGTAEPYGSIGLGGVTFGAVSTTTDGSLVQTEFSVTPGDGSPGYDYTGSNLVSGSRAQLNLPGDDFADGMTYTWRARAISGTGAVSDWSAPCHFVTDHTPPAAPVLTSTDFPSETSGIPGPVARTTGTVHVAVSGPGASDVVAARYALDAYPYSGSPAVPVGADGTADITITPTSWGPHTLWVETVDRTGNLSQETPYQFAVGTDPKPDAHGDVNGDGVADLLATTTDGTLHTLLGNGDGTLEPAVVHPDSPTTFSTGLIAQNGDGTNDGYQDLLWITPNNVLEQAANNGLGDFGRVTVVSRPGGYWDAATQLVQPGAGDGASWGGLMSVENGHLLLWPSHNGAIFDDPTDLGTGYDHLTVLTPGDLTGDGVSDLLIRDDSTGLLRVAPRAEDGTVLPTSDWQDVGTGFSKAKYPLLTVVGDANGDGFPDMYGVTAHGELDFVQGKAGGHFGKPVCLSVSGLDLSTVNALA</sequence>
<dbReference type="InterPro" id="IPR013783">
    <property type="entry name" value="Ig-like_fold"/>
</dbReference>
<feature type="compositionally biased region" description="Low complexity" evidence="1">
    <location>
        <begin position="17"/>
        <end position="32"/>
    </location>
</feature>
<dbReference type="InterPro" id="IPR028994">
    <property type="entry name" value="Integrin_alpha_N"/>
</dbReference>
<dbReference type="GO" id="GO:0005975">
    <property type="term" value="P:carbohydrate metabolic process"/>
    <property type="evidence" value="ECO:0007669"/>
    <property type="project" value="UniProtKB-ARBA"/>
</dbReference>
<dbReference type="AlphaFoldDB" id="A0A7U3VRU5"/>
<reference evidence="2 3" key="3">
    <citation type="journal article" date="2011" name="Nat. Chem. Biol.">
        <title>Reveromycin A biosynthesis uses RevG and RevJ for stereospecific spiroacetal formation.</title>
        <authorList>
            <person name="Takahashi S."/>
            <person name="Toyoda A."/>
            <person name="Sekiyama Y."/>
            <person name="Takagi H."/>
            <person name="Nogawa T."/>
            <person name="Uramoto M."/>
            <person name="Suzuki R."/>
            <person name="Koshino H."/>
            <person name="Kumano T."/>
            <person name="Panthee S."/>
            <person name="Dairi T."/>
            <person name="Ishikawa J."/>
            <person name="Ikeda H."/>
            <person name="Sakaki Y."/>
            <person name="Osada H."/>
        </authorList>
    </citation>
    <scope>NUCLEOTIDE SEQUENCE [LARGE SCALE GENOMIC DNA]</scope>
    <source>
        <strain evidence="2 3">SN-593</strain>
    </source>
</reference>
<reference evidence="2 3" key="2">
    <citation type="journal article" date="2011" name="J. Antibiot.">
        <title>Furaquinocins I and J: novel polyketide isoprenoid hybrid compounds from Streptomyces reveromyceticus SN-593.</title>
        <authorList>
            <person name="Panthee S."/>
            <person name="Takahashi S."/>
            <person name="Takagi H."/>
            <person name="Nogawa T."/>
            <person name="Oowada E."/>
            <person name="Uramoto M."/>
            <person name="Osada H."/>
        </authorList>
    </citation>
    <scope>NUCLEOTIDE SEQUENCE [LARGE SCALE GENOMIC DNA]</scope>
    <source>
        <strain evidence="2 3">SN-593</strain>
    </source>
</reference>